<keyword evidence="3" id="KW-0378">Hydrolase</keyword>
<organism evidence="9 10">
    <name type="scientific">Roseburia zhanii</name>
    <dbReference type="NCBI Taxonomy" id="2763064"/>
    <lineage>
        <taxon>Bacteria</taxon>
        <taxon>Bacillati</taxon>
        <taxon>Bacillota</taxon>
        <taxon>Clostridia</taxon>
        <taxon>Lachnospirales</taxon>
        <taxon>Lachnospiraceae</taxon>
        <taxon>Roseburia</taxon>
    </lineage>
</organism>
<dbReference type="InterPro" id="IPR013783">
    <property type="entry name" value="Ig-like_fold"/>
</dbReference>
<evidence type="ECO:0000256" key="1">
    <source>
        <dbReference type="ARBA" id="ARBA00004834"/>
    </source>
</evidence>
<dbReference type="InterPro" id="IPR023296">
    <property type="entry name" value="Glyco_hydro_beta-prop_sf"/>
</dbReference>
<dbReference type="SUPFAM" id="SSF49265">
    <property type="entry name" value="Fibronectin type III"/>
    <property type="match status" value="1"/>
</dbReference>
<evidence type="ECO:0000256" key="5">
    <source>
        <dbReference type="PIRSR" id="PIRSR606710-2"/>
    </source>
</evidence>
<reference evidence="9" key="1">
    <citation type="submission" date="2020-08" db="EMBL/GenBank/DDBJ databases">
        <title>Genome public.</title>
        <authorList>
            <person name="Liu C."/>
            <person name="Sun Q."/>
        </authorList>
    </citation>
    <scope>NUCLEOTIDE SEQUENCE</scope>
    <source>
        <strain evidence="9">BX1005</strain>
    </source>
</reference>
<dbReference type="PANTHER" id="PTHR43301">
    <property type="entry name" value="ARABINAN ENDO-1,5-ALPHA-L-ARABINOSIDASE"/>
    <property type="match status" value="1"/>
</dbReference>
<dbReference type="Gene3D" id="2.60.40.10">
    <property type="entry name" value="Immunoglobulins"/>
    <property type="match status" value="1"/>
</dbReference>
<dbReference type="InterPro" id="IPR003343">
    <property type="entry name" value="Big_2"/>
</dbReference>
<dbReference type="EMBL" id="JACOPH010000012">
    <property type="protein sequence ID" value="MBC5714982.1"/>
    <property type="molecule type" value="Genomic_DNA"/>
</dbReference>
<dbReference type="Proteomes" id="UP000606720">
    <property type="component" value="Unassembled WGS sequence"/>
</dbReference>
<dbReference type="InterPro" id="IPR008964">
    <property type="entry name" value="Invasin/intimin_cell_adhesion"/>
</dbReference>
<dbReference type="Gene3D" id="2.60.120.200">
    <property type="match status" value="2"/>
</dbReference>
<evidence type="ECO:0000256" key="2">
    <source>
        <dbReference type="ARBA" id="ARBA00009865"/>
    </source>
</evidence>
<dbReference type="GO" id="GO:0005975">
    <property type="term" value="P:carbohydrate metabolic process"/>
    <property type="evidence" value="ECO:0007669"/>
    <property type="project" value="InterPro"/>
</dbReference>
<evidence type="ECO:0000256" key="4">
    <source>
        <dbReference type="ARBA" id="ARBA00023295"/>
    </source>
</evidence>
<dbReference type="SUPFAM" id="SSF75005">
    <property type="entry name" value="Arabinanase/levansucrase/invertase"/>
    <property type="match status" value="2"/>
</dbReference>
<feature type="domain" description="Atrophied bacterial Ig" evidence="8">
    <location>
        <begin position="268"/>
        <end position="357"/>
    </location>
</feature>
<dbReference type="InterPro" id="IPR036116">
    <property type="entry name" value="FN3_sf"/>
</dbReference>
<name>A0A923RTR9_9FIRM</name>
<dbReference type="Gene3D" id="2.60.40.1080">
    <property type="match status" value="1"/>
</dbReference>
<evidence type="ECO:0000259" key="7">
    <source>
        <dbReference type="Pfam" id="PF02368"/>
    </source>
</evidence>
<feature type="signal peptide" evidence="6">
    <location>
        <begin position="1"/>
        <end position="30"/>
    </location>
</feature>
<evidence type="ECO:0000256" key="6">
    <source>
        <dbReference type="SAM" id="SignalP"/>
    </source>
</evidence>
<comment type="similarity">
    <text evidence="2">Belongs to the glycosyl hydrolase 43 family.</text>
</comment>
<keyword evidence="10" id="KW-1185">Reference proteome</keyword>
<dbReference type="SUPFAM" id="SSF49373">
    <property type="entry name" value="Invasin/intimin cell-adhesion fragments"/>
    <property type="match status" value="1"/>
</dbReference>
<proteinExistence type="inferred from homology"/>
<dbReference type="InterPro" id="IPR050727">
    <property type="entry name" value="GH43_arabinanases"/>
</dbReference>
<comment type="pathway">
    <text evidence="1">Glycan metabolism; L-arabinan degradation.</text>
</comment>
<feature type="domain" description="BIG2" evidence="7">
    <location>
        <begin position="1584"/>
        <end position="1656"/>
    </location>
</feature>
<feature type="site" description="Important for catalytic activity, responsible for pKa modulation of the active site Glu and correct orientation of both the proton donor and substrate" evidence="5">
    <location>
        <position position="1175"/>
    </location>
</feature>
<dbReference type="InterPro" id="IPR006710">
    <property type="entry name" value="Glyco_hydro_43"/>
</dbReference>
<protein>
    <submittedName>
        <fullName evidence="9">Family 43 glycosylhydrolase</fullName>
    </submittedName>
</protein>
<dbReference type="CDD" id="cd18828">
    <property type="entry name" value="GH43_BT3675-like"/>
    <property type="match status" value="1"/>
</dbReference>
<dbReference type="Pfam" id="PF20578">
    <property type="entry name" value="aBig_2"/>
    <property type="match status" value="1"/>
</dbReference>
<evidence type="ECO:0000313" key="10">
    <source>
        <dbReference type="Proteomes" id="UP000606720"/>
    </source>
</evidence>
<dbReference type="InterPro" id="IPR046780">
    <property type="entry name" value="aBig_2"/>
</dbReference>
<dbReference type="Pfam" id="PF04616">
    <property type="entry name" value="Glyco_hydro_43"/>
    <property type="match status" value="1"/>
</dbReference>
<evidence type="ECO:0000256" key="3">
    <source>
        <dbReference type="ARBA" id="ARBA00022801"/>
    </source>
</evidence>
<dbReference type="SUPFAM" id="SSF49899">
    <property type="entry name" value="Concanavalin A-like lectins/glucanases"/>
    <property type="match status" value="2"/>
</dbReference>
<dbReference type="Pfam" id="PF02368">
    <property type="entry name" value="Big_2"/>
    <property type="match status" value="1"/>
</dbReference>
<accession>A0A923RTR9</accession>
<keyword evidence="6" id="KW-0732">Signal</keyword>
<comment type="caution">
    <text evidence="9">The sequence shown here is derived from an EMBL/GenBank/DDBJ whole genome shotgun (WGS) entry which is preliminary data.</text>
</comment>
<dbReference type="CDD" id="cd08983">
    <property type="entry name" value="GH43_Bt3655-like"/>
    <property type="match status" value="1"/>
</dbReference>
<evidence type="ECO:0000259" key="8">
    <source>
        <dbReference type="Pfam" id="PF20578"/>
    </source>
</evidence>
<sequence length="1659" mass="179634">MKKKGISRWLAGMLAGAVAFTGIPVNNVSAAETTAELLADFNFNSAATDNVFSGGKAIANAKGSYSLEKLSTTDSALYLDGTDSYLDLTAANGDALLAGKENITISYDAKADKGSKSWSFFAAPDATKQTYLKEHYFGVGQTTTKVTVERYNNSGARPGNNLEGTVTSDWQHVDILISETKTALYINGTKVQESDSDYKLSDILGTEGGIVQVGKGNWETGEYYKGLIDNYKIYDGILTEDEITAQYQEFVAAQEAITSGTEELKLEQAYDALTLVDTDDVRGNLPLVRTGKNGSTIEWTSSNTAVVTDTADGGLYDGGIVTRPAAGSDPVMVKLTATITYGSFEPKTKEFTVTVQPKTANLDTDYSAGYLWTNFGTEDGYEKIFLGYSEDGLTWSKLNKVDGVAKSILTNDAKGSDLGVRDPHLIRSVDGDKYWILGTDLHAEGGGAGGSGWNQLSASKNLVVWESTDLVNWSEPRLVYAGFDTAGCVWAPEAIYDDTTGDYVVYWSARDYSKQDTEENALRVYVCHTRDFNTFSEPKVWLSEDQDSGTEVNIIDTTIVKDNGKFYRFSTSDWNTVIDVSDTIDTDDVLDVRTSEEESKPSGSWKRLVKRSGSTAAGFDSREGFTVYQLPDGKWCAMGDHSGYKAFVTDDLSSGKFTEATAEFVDGKFRHGTVVRLSKAEEAAVLEAYKARESEGLDEKEASDPVLEYNFEGEKTAKTITDTGKGNTTVWNGTLFGNAKVVYDETVKSNVLQLDGTDGTYAEIPQGFFDKRNTMTISMDVKSEKDSGNFFTFTYGQNSTYYNFLRVRGTEIRDAITTTSYSSEQEVKGSGAATGTWQNVVIVVDGTTLKLYIDGSLVSENTNTQITTASLGENLLAYLGKSMYSGDAYFKGSFDNFKVYNRALDETEILDNVIDKVALLKGAVIGTTPKDPATTMGTDDHTAISSKIDTDTKEITSWVKKSANRAAIPVTLNLLTKNVTATINGQPFVNGSTVDLTKDAVVNIALADRTETYTIKTPKLAGNAVLPGQYADPDIDYFEGKYWIYPTTDGYAGWSGEVFHAWSSDDMIDWVDEGVILDTKDKDPGTNANGVDIAASAWSDGSAWAPTIEEKDGKYYFYYCGNVNSSYTGTCGSGKAIGVAVADNPEGPFTAKETPIVYPSMVNNAGIGFSGQVIDPSIFTDDDGTSYLFFGNGGSGCAFAELEDDMMTIKAGTLKKITGMKDFRESVVVMKRNGLYHFTWSCDDTGSPNYHVNYGIAEKLDGNVTYKYTLLAKDTDNGILGTAHQSLLYMPDTDKCYIAYHRFYTPLGIYTSGLGYHRETCIDEVTFDEETGLMNPVTPTMEGVGVRASDEETATVNANAAKAVMDKIQTIGIVSLSTESKAKIDAARAAYNALTAEQKALVTNASVLTAAEAEYQKLVNSKNQTPSGDNNNSTIVQPAVPDTVVATAPTAESIIKNNSGLPGGKAEESKNSTYAALSAKVSKSAKNSNKVRWTKVKDADGYVVFGNLANAGKKKYAVQVLSIIENNSTTSYTHAKLKKGTAYKYIVQAYKMVDGKVQILATSKTVYAATKGGKAGNVTSLKAKSKVSLKKGKKTTLKVTVKKSGKNFAKYRKIAFESGNTKIATVTNKGVIKGKKKGTCYIYVYAQNGISKKVKVTVK</sequence>
<keyword evidence="4" id="KW-0326">Glycosidase</keyword>
<dbReference type="Gene3D" id="2.115.10.20">
    <property type="entry name" value="Glycosyl hydrolase domain, family 43"/>
    <property type="match status" value="2"/>
</dbReference>
<dbReference type="InterPro" id="IPR013320">
    <property type="entry name" value="ConA-like_dom_sf"/>
</dbReference>
<dbReference type="PANTHER" id="PTHR43301:SF3">
    <property type="entry name" value="ARABINAN ENDO-1,5-ALPHA-L-ARABINOSIDASE A-RELATED"/>
    <property type="match status" value="1"/>
</dbReference>
<dbReference type="RefSeq" id="WP_186867544.1">
    <property type="nucleotide sequence ID" value="NZ_JACOPH010000012.1"/>
</dbReference>
<gene>
    <name evidence="9" type="ORF">H8S17_12380</name>
</gene>
<dbReference type="GO" id="GO:0004553">
    <property type="term" value="F:hydrolase activity, hydrolyzing O-glycosyl compounds"/>
    <property type="evidence" value="ECO:0007669"/>
    <property type="project" value="InterPro"/>
</dbReference>
<evidence type="ECO:0000313" key="9">
    <source>
        <dbReference type="EMBL" id="MBC5714982.1"/>
    </source>
</evidence>
<feature type="chain" id="PRO_5037563724" evidence="6">
    <location>
        <begin position="31"/>
        <end position="1659"/>
    </location>
</feature>
<dbReference type="Pfam" id="PF13385">
    <property type="entry name" value="Laminin_G_3"/>
    <property type="match status" value="2"/>
</dbReference>